<comment type="caution">
    <text evidence="1">The sequence shown here is derived from an EMBL/GenBank/DDBJ whole genome shotgun (WGS) entry which is preliminary data.</text>
</comment>
<dbReference type="AlphaFoldDB" id="A0A9D4T5D7"/>
<sequence>MQKRCDNATPTPPITQKGMRAYARRPGDSALGLARGECAPKGLACHRCFRLPRRRGGGGGGPDGRLYGQWGSPFGGCATVEKAPGRLSRHSSSAVCTVSLLMAVQFIFAASVEVGSSTIANCFCKVGFAGNSSEAEVEGRDAPADAEMTELWSSVNGGGDASGLYEFLHADGAVAINEDLTDEAIVAADIGAEDDSSDDEGEPEPMQVVSHQEELQMIDSLRDFVFAKTFRSPRAG</sequence>
<dbReference type="EMBL" id="JABSTV010001247">
    <property type="protein sequence ID" value="KAH7971954.1"/>
    <property type="molecule type" value="Genomic_DNA"/>
</dbReference>
<dbReference type="VEuPathDB" id="VectorBase:RSAN_037049"/>
<proteinExistence type="predicted"/>
<keyword evidence="2" id="KW-1185">Reference proteome</keyword>
<dbReference type="Proteomes" id="UP000821837">
    <property type="component" value="Chromosome 11"/>
</dbReference>
<organism evidence="1 2">
    <name type="scientific">Rhipicephalus sanguineus</name>
    <name type="common">Brown dog tick</name>
    <name type="synonym">Ixodes sanguineus</name>
    <dbReference type="NCBI Taxonomy" id="34632"/>
    <lineage>
        <taxon>Eukaryota</taxon>
        <taxon>Metazoa</taxon>
        <taxon>Ecdysozoa</taxon>
        <taxon>Arthropoda</taxon>
        <taxon>Chelicerata</taxon>
        <taxon>Arachnida</taxon>
        <taxon>Acari</taxon>
        <taxon>Parasitiformes</taxon>
        <taxon>Ixodida</taxon>
        <taxon>Ixodoidea</taxon>
        <taxon>Ixodidae</taxon>
        <taxon>Rhipicephalinae</taxon>
        <taxon>Rhipicephalus</taxon>
        <taxon>Rhipicephalus</taxon>
    </lineage>
</organism>
<accession>A0A9D4T5D7</accession>
<evidence type="ECO:0000313" key="1">
    <source>
        <dbReference type="EMBL" id="KAH7971954.1"/>
    </source>
</evidence>
<gene>
    <name evidence="1" type="ORF">HPB52_004385</name>
</gene>
<protein>
    <submittedName>
        <fullName evidence="1">Uncharacterized protein</fullName>
    </submittedName>
</protein>
<reference evidence="1" key="2">
    <citation type="submission" date="2021-09" db="EMBL/GenBank/DDBJ databases">
        <authorList>
            <person name="Jia N."/>
            <person name="Wang J."/>
            <person name="Shi W."/>
            <person name="Du L."/>
            <person name="Sun Y."/>
            <person name="Zhan W."/>
            <person name="Jiang J."/>
            <person name="Wang Q."/>
            <person name="Zhang B."/>
            <person name="Ji P."/>
            <person name="Sakyi L.B."/>
            <person name="Cui X."/>
            <person name="Yuan T."/>
            <person name="Jiang B."/>
            <person name="Yang W."/>
            <person name="Lam T.T.-Y."/>
            <person name="Chang Q."/>
            <person name="Ding S."/>
            <person name="Wang X."/>
            <person name="Zhu J."/>
            <person name="Ruan X."/>
            <person name="Zhao L."/>
            <person name="Wei J."/>
            <person name="Que T."/>
            <person name="Du C."/>
            <person name="Cheng J."/>
            <person name="Dai P."/>
            <person name="Han X."/>
            <person name="Huang E."/>
            <person name="Gao Y."/>
            <person name="Liu J."/>
            <person name="Shao H."/>
            <person name="Ye R."/>
            <person name="Li L."/>
            <person name="Wei W."/>
            <person name="Wang X."/>
            <person name="Wang C."/>
            <person name="Huo Q."/>
            <person name="Li W."/>
            <person name="Guo W."/>
            <person name="Chen H."/>
            <person name="Chen S."/>
            <person name="Zhou L."/>
            <person name="Zhou L."/>
            <person name="Ni X."/>
            <person name="Tian J."/>
            <person name="Zhou Y."/>
            <person name="Sheng Y."/>
            <person name="Liu T."/>
            <person name="Pan Y."/>
            <person name="Xia L."/>
            <person name="Li J."/>
            <person name="Zhao F."/>
            <person name="Cao W."/>
        </authorList>
    </citation>
    <scope>NUCLEOTIDE SEQUENCE</scope>
    <source>
        <strain evidence="1">Rsan-2018</strain>
        <tissue evidence="1">Larvae</tissue>
    </source>
</reference>
<evidence type="ECO:0000313" key="2">
    <source>
        <dbReference type="Proteomes" id="UP000821837"/>
    </source>
</evidence>
<name>A0A9D4T5D7_RHISA</name>
<reference evidence="1" key="1">
    <citation type="journal article" date="2020" name="Cell">
        <title>Large-Scale Comparative Analyses of Tick Genomes Elucidate Their Genetic Diversity and Vector Capacities.</title>
        <authorList>
            <consortium name="Tick Genome and Microbiome Consortium (TIGMIC)"/>
            <person name="Jia N."/>
            <person name="Wang J."/>
            <person name="Shi W."/>
            <person name="Du L."/>
            <person name="Sun Y."/>
            <person name="Zhan W."/>
            <person name="Jiang J.F."/>
            <person name="Wang Q."/>
            <person name="Zhang B."/>
            <person name="Ji P."/>
            <person name="Bell-Sakyi L."/>
            <person name="Cui X.M."/>
            <person name="Yuan T.T."/>
            <person name="Jiang B.G."/>
            <person name="Yang W.F."/>
            <person name="Lam T.T."/>
            <person name="Chang Q.C."/>
            <person name="Ding S.J."/>
            <person name="Wang X.J."/>
            <person name="Zhu J.G."/>
            <person name="Ruan X.D."/>
            <person name="Zhao L."/>
            <person name="Wei J.T."/>
            <person name="Ye R.Z."/>
            <person name="Que T.C."/>
            <person name="Du C.H."/>
            <person name="Zhou Y.H."/>
            <person name="Cheng J.X."/>
            <person name="Dai P.F."/>
            <person name="Guo W.B."/>
            <person name="Han X.H."/>
            <person name="Huang E.J."/>
            <person name="Li L.F."/>
            <person name="Wei W."/>
            <person name="Gao Y.C."/>
            <person name="Liu J.Z."/>
            <person name="Shao H.Z."/>
            <person name="Wang X."/>
            <person name="Wang C.C."/>
            <person name="Yang T.C."/>
            <person name="Huo Q.B."/>
            <person name="Li W."/>
            <person name="Chen H.Y."/>
            <person name="Chen S.E."/>
            <person name="Zhou L.G."/>
            <person name="Ni X.B."/>
            <person name="Tian J.H."/>
            <person name="Sheng Y."/>
            <person name="Liu T."/>
            <person name="Pan Y.S."/>
            <person name="Xia L.Y."/>
            <person name="Li J."/>
            <person name="Zhao F."/>
            <person name="Cao W.C."/>
        </authorList>
    </citation>
    <scope>NUCLEOTIDE SEQUENCE</scope>
    <source>
        <strain evidence="1">Rsan-2018</strain>
    </source>
</reference>